<feature type="coiled-coil region" evidence="1">
    <location>
        <begin position="405"/>
        <end position="455"/>
    </location>
</feature>
<protein>
    <submittedName>
        <fullName evidence="3">Uncharacterized protein</fullName>
    </submittedName>
</protein>
<dbReference type="AlphaFoldDB" id="A0A6L2MCK3"/>
<feature type="region of interest" description="Disordered" evidence="2">
    <location>
        <begin position="171"/>
        <end position="197"/>
    </location>
</feature>
<feature type="region of interest" description="Disordered" evidence="2">
    <location>
        <begin position="109"/>
        <end position="139"/>
    </location>
</feature>
<evidence type="ECO:0000256" key="2">
    <source>
        <dbReference type="SAM" id="MobiDB-lite"/>
    </source>
</evidence>
<reference evidence="3" key="1">
    <citation type="journal article" date="2019" name="Sci. Rep.">
        <title>Draft genome of Tanacetum cinerariifolium, the natural source of mosquito coil.</title>
        <authorList>
            <person name="Yamashiro T."/>
            <person name="Shiraishi A."/>
            <person name="Satake H."/>
            <person name="Nakayama K."/>
        </authorList>
    </citation>
    <scope>NUCLEOTIDE SEQUENCE</scope>
</reference>
<feature type="region of interest" description="Disordered" evidence="2">
    <location>
        <begin position="624"/>
        <end position="658"/>
    </location>
</feature>
<gene>
    <name evidence="3" type="ORF">Tci_043227</name>
</gene>
<evidence type="ECO:0000313" key="3">
    <source>
        <dbReference type="EMBL" id="GEU71249.1"/>
    </source>
</evidence>
<evidence type="ECO:0000256" key="1">
    <source>
        <dbReference type="SAM" id="Coils"/>
    </source>
</evidence>
<proteinExistence type="predicted"/>
<keyword evidence="1" id="KW-0175">Coiled coil</keyword>
<accession>A0A6L2MCK3</accession>
<feature type="compositionally biased region" description="Polar residues" evidence="2">
    <location>
        <begin position="629"/>
        <end position="638"/>
    </location>
</feature>
<dbReference type="EMBL" id="BKCJ010006273">
    <property type="protein sequence ID" value="GEU71249.1"/>
    <property type="molecule type" value="Genomic_DNA"/>
</dbReference>
<feature type="compositionally biased region" description="Polar residues" evidence="2">
    <location>
        <begin position="128"/>
        <end position="139"/>
    </location>
</feature>
<feature type="region of interest" description="Disordered" evidence="2">
    <location>
        <begin position="280"/>
        <end position="314"/>
    </location>
</feature>
<comment type="caution">
    <text evidence="3">The sequence shown here is derived from an EMBL/GenBank/DDBJ whole genome shotgun (WGS) entry which is preliminary data.</text>
</comment>
<sequence>MARLVFCDYHNMIAILEKYEHNVDFHLIVDFVKASYIRVETSDEGTKILTTVDSKPITIFESSIRRNLKLNDEAGISSLPDAKLFKNLTLMGPSFSGKTVPLFPTMLVTMGEGSGTPTEPHHTPSPEAPQSPQHDLSSSIHPPVTTATIPTVIPTDIPTLRQYSRRARIAQSSALPTAADEPASPLGDGSQGEACPTASGLEAKLDRANIIKTSTLPHDSPPRVTSLAADEGSMQQQLNDLTDLYTRLLRQQIEMATKITAQDLEIASLKARIKMLEDKDGGVAEPSGEDATIKGKSLETGEEEGVDKSTKRGSNDTEKLVNVLTSLDATSILTSGVQMVCVPPTAEVPTVSVPTGSGMVPTASLIFTTASVVTPYTRRKGKEKMVESDTLKKKKLQEQIDVQVVREMEEQMAREDQRMNEQIAIARDAEIARIHAEEELQMIELINDLVKYQENFAKVLKYQSQQRKPLSKKQQIEFYMSVLKSHSGWKTKHFKRMSLEEIREKFIPVWKQIKDFVPMGSKEEGERVKRKGLRLEQDSTKKMKISEEVPEEDLKAMMQLVPVEERSRNFHAGGKGIPIEEGTCNCDDKQQITSIPTASDEFPLPEDFPTVSEERFPLLRDSYEAPQDNAATGTTSEGSAKKNELEEEKKESEHLNFKQAGNEEMVRCRIINQYLPTFMRQLRQSAKYKRSLERYLALPLAKVS</sequence>
<name>A0A6L2MCK3_TANCI</name>
<feature type="compositionally biased region" description="Basic and acidic residues" evidence="2">
    <location>
        <begin position="639"/>
        <end position="656"/>
    </location>
</feature>
<organism evidence="3">
    <name type="scientific">Tanacetum cinerariifolium</name>
    <name type="common">Dalmatian daisy</name>
    <name type="synonym">Chrysanthemum cinerariifolium</name>
    <dbReference type="NCBI Taxonomy" id="118510"/>
    <lineage>
        <taxon>Eukaryota</taxon>
        <taxon>Viridiplantae</taxon>
        <taxon>Streptophyta</taxon>
        <taxon>Embryophyta</taxon>
        <taxon>Tracheophyta</taxon>
        <taxon>Spermatophyta</taxon>
        <taxon>Magnoliopsida</taxon>
        <taxon>eudicotyledons</taxon>
        <taxon>Gunneridae</taxon>
        <taxon>Pentapetalae</taxon>
        <taxon>asterids</taxon>
        <taxon>campanulids</taxon>
        <taxon>Asterales</taxon>
        <taxon>Asteraceae</taxon>
        <taxon>Asteroideae</taxon>
        <taxon>Anthemideae</taxon>
        <taxon>Anthemidinae</taxon>
        <taxon>Tanacetum</taxon>
    </lineage>
</organism>